<reference evidence="1 3" key="1">
    <citation type="journal article" date="2011" name="Nature">
        <title>The Medicago genome provides insight into the evolution of rhizobial symbioses.</title>
        <authorList>
            <person name="Young N.D."/>
            <person name="Debelle F."/>
            <person name="Oldroyd G.E."/>
            <person name="Geurts R."/>
            <person name="Cannon S.B."/>
            <person name="Udvardi M.K."/>
            <person name="Benedito V.A."/>
            <person name="Mayer K.F."/>
            <person name="Gouzy J."/>
            <person name="Schoof H."/>
            <person name="Van de Peer Y."/>
            <person name="Proost S."/>
            <person name="Cook D.R."/>
            <person name="Meyers B.C."/>
            <person name="Spannagl M."/>
            <person name="Cheung F."/>
            <person name="De Mita S."/>
            <person name="Krishnakumar V."/>
            <person name="Gundlach H."/>
            <person name="Zhou S."/>
            <person name="Mudge J."/>
            <person name="Bharti A.K."/>
            <person name="Murray J.D."/>
            <person name="Naoumkina M.A."/>
            <person name="Rosen B."/>
            <person name="Silverstein K.A."/>
            <person name="Tang H."/>
            <person name="Rombauts S."/>
            <person name="Zhao P.X."/>
            <person name="Zhou P."/>
            <person name="Barbe V."/>
            <person name="Bardou P."/>
            <person name="Bechner M."/>
            <person name="Bellec A."/>
            <person name="Berger A."/>
            <person name="Berges H."/>
            <person name="Bidwell S."/>
            <person name="Bisseling T."/>
            <person name="Choisne N."/>
            <person name="Couloux A."/>
            <person name="Denny R."/>
            <person name="Deshpande S."/>
            <person name="Dai X."/>
            <person name="Doyle J.J."/>
            <person name="Dudez A.M."/>
            <person name="Farmer A.D."/>
            <person name="Fouteau S."/>
            <person name="Franken C."/>
            <person name="Gibelin C."/>
            <person name="Gish J."/>
            <person name="Goldstein S."/>
            <person name="Gonzalez A.J."/>
            <person name="Green P.J."/>
            <person name="Hallab A."/>
            <person name="Hartog M."/>
            <person name="Hua A."/>
            <person name="Humphray S.J."/>
            <person name="Jeong D.H."/>
            <person name="Jing Y."/>
            <person name="Jocker A."/>
            <person name="Kenton S.M."/>
            <person name="Kim D.J."/>
            <person name="Klee K."/>
            <person name="Lai H."/>
            <person name="Lang C."/>
            <person name="Lin S."/>
            <person name="Macmil S.L."/>
            <person name="Magdelenat G."/>
            <person name="Matthews L."/>
            <person name="McCorrison J."/>
            <person name="Monaghan E.L."/>
            <person name="Mun J.H."/>
            <person name="Najar F.Z."/>
            <person name="Nicholson C."/>
            <person name="Noirot C."/>
            <person name="O'Bleness M."/>
            <person name="Paule C.R."/>
            <person name="Poulain J."/>
            <person name="Prion F."/>
            <person name="Qin B."/>
            <person name="Qu C."/>
            <person name="Retzel E.F."/>
            <person name="Riddle C."/>
            <person name="Sallet E."/>
            <person name="Samain S."/>
            <person name="Samson N."/>
            <person name="Sanders I."/>
            <person name="Saurat O."/>
            <person name="Scarpelli C."/>
            <person name="Schiex T."/>
            <person name="Segurens B."/>
            <person name="Severin A.J."/>
            <person name="Sherrier D.J."/>
            <person name="Shi R."/>
            <person name="Sims S."/>
            <person name="Singer S.R."/>
            <person name="Sinharoy S."/>
            <person name="Sterck L."/>
            <person name="Viollet A."/>
            <person name="Wang B.B."/>
            <person name="Wang K."/>
            <person name="Wang M."/>
            <person name="Wang X."/>
            <person name="Warfsmann J."/>
            <person name="Weissenbach J."/>
            <person name="White D.D."/>
            <person name="White J.D."/>
            <person name="Wiley G.B."/>
            <person name="Wincker P."/>
            <person name="Xing Y."/>
            <person name="Yang L."/>
            <person name="Yao Z."/>
            <person name="Ying F."/>
            <person name="Zhai J."/>
            <person name="Zhou L."/>
            <person name="Zuber A."/>
            <person name="Denarie J."/>
            <person name="Dixon R.A."/>
            <person name="May G.D."/>
            <person name="Schwartz D.C."/>
            <person name="Rogers J."/>
            <person name="Quetier F."/>
            <person name="Town C.D."/>
            <person name="Roe B.A."/>
        </authorList>
    </citation>
    <scope>NUCLEOTIDE SEQUENCE [LARGE SCALE GENOMIC DNA]</scope>
    <source>
        <strain evidence="1">A17</strain>
        <strain evidence="2 3">cv. Jemalong A17</strain>
    </source>
</reference>
<reference evidence="2" key="3">
    <citation type="submission" date="2015-04" db="UniProtKB">
        <authorList>
            <consortium name="EnsemblPlants"/>
        </authorList>
    </citation>
    <scope>IDENTIFICATION</scope>
    <source>
        <strain evidence="2">cv. Jemalong A17</strain>
    </source>
</reference>
<dbReference type="PaxDb" id="3880-AES72605"/>
<dbReference type="HOGENOM" id="CLU_2416567_0_0_1"/>
<dbReference type="EnsemblPlants" id="KEH40911">
    <property type="protein sequence ID" value="KEH40911"/>
    <property type="gene ID" value="MTR_1g037410"/>
</dbReference>
<dbReference type="Proteomes" id="UP000002051">
    <property type="component" value="Unassembled WGS sequence"/>
</dbReference>
<name>A0A072VH47_MEDTR</name>
<dbReference type="EMBL" id="CM001217">
    <property type="protein sequence ID" value="KEH40911.1"/>
    <property type="molecule type" value="Genomic_DNA"/>
</dbReference>
<gene>
    <name evidence="1" type="ordered locus">MTR_1g037410</name>
</gene>
<keyword evidence="3" id="KW-1185">Reference proteome</keyword>
<reference evidence="1 3" key="2">
    <citation type="journal article" date="2014" name="BMC Genomics">
        <title>An improved genome release (version Mt4.0) for the model legume Medicago truncatula.</title>
        <authorList>
            <person name="Tang H."/>
            <person name="Krishnakumar V."/>
            <person name="Bidwell S."/>
            <person name="Rosen B."/>
            <person name="Chan A."/>
            <person name="Zhou S."/>
            <person name="Gentzbittel L."/>
            <person name="Childs K.L."/>
            <person name="Yandell M."/>
            <person name="Gundlach H."/>
            <person name="Mayer K.F."/>
            <person name="Schwartz D.C."/>
            <person name="Town C.D."/>
        </authorList>
    </citation>
    <scope>GENOME REANNOTATION</scope>
    <source>
        <strain evidence="1">A17</strain>
        <strain evidence="2 3">cv. Jemalong A17</strain>
    </source>
</reference>
<organism evidence="1 3">
    <name type="scientific">Medicago truncatula</name>
    <name type="common">Barrel medic</name>
    <name type="synonym">Medicago tribuloides</name>
    <dbReference type="NCBI Taxonomy" id="3880"/>
    <lineage>
        <taxon>Eukaryota</taxon>
        <taxon>Viridiplantae</taxon>
        <taxon>Streptophyta</taxon>
        <taxon>Embryophyta</taxon>
        <taxon>Tracheophyta</taxon>
        <taxon>Spermatophyta</taxon>
        <taxon>Magnoliopsida</taxon>
        <taxon>eudicotyledons</taxon>
        <taxon>Gunneridae</taxon>
        <taxon>Pentapetalae</taxon>
        <taxon>rosids</taxon>
        <taxon>fabids</taxon>
        <taxon>Fabales</taxon>
        <taxon>Fabaceae</taxon>
        <taxon>Papilionoideae</taxon>
        <taxon>50 kb inversion clade</taxon>
        <taxon>NPAAA clade</taxon>
        <taxon>Hologalegina</taxon>
        <taxon>IRL clade</taxon>
        <taxon>Trifolieae</taxon>
        <taxon>Medicago</taxon>
    </lineage>
</organism>
<dbReference type="AlphaFoldDB" id="A0A072VH47"/>
<accession>A0A072VH47</accession>
<evidence type="ECO:0000313" key="1">
    <source>
        <dbReference type="EMBL" id="KEH40911.1"/>
    </source>
</evidence>
<protein>
    <submittedName>
        <fullName evidence="1 2">Uncharacterized protein</fullName>
    </submittedName>
</protein>
<sequence length="92" mass="10388">MTFPCVMRIPLLIIPAPYSINNTHLILSLGAKERDLELIRVENTKIQYKNMTPPSQKLGTARATSHTVVPTLRMPFAAFCFMDKLPISLFLT</sequence>
<proteinExistence type="predicted"/>
<evidence type="ECO:0000313" key="2">
    <source>
        <dbReference type="EnsemblPlants" id="KEH40911"/>
    </source>
</evidence>
<evidence type="ECO:0000313" key="3">
    <source>
        <dbReference type="Proteomes" id="UP000002051"/>
    </source>
</evidence>